<dbReference type="AlphaFoldDB" id="A0A318EP17"/>
<organism evidence="1 2">
    <name type="scientific">Lachnotalea glycerini</name>
    <dbReference type="NCBI Taxonomy" id="1763509"/>
    <lineage>
        <taxon>Bacteria</taxon>
        <taxon>Bacillati</taxon>
        <taxon>Bacillota</taxon>
        <taxon>Clostridia</taxon>
        <taxon>Lachnospirales</taxon>
        <taxon>Lachnospiraceae</taxon>
        <taxon>Lachnotalea</taxon>
    </lineage>
</organism>
<name>A0A318EP17_9FIRM</name>
<dbReference type="EMBL" id="QICS01000010">
    <property type="protein sequence ID" value="PXV87373.1"/>
    <property type="molecule type" value="Genomic_DNA"/>
</dbReference>
<dbReference type="NCBIfam" id="NF040910">
    <property type="entry name" value="CD1375_fam"/>
    <property type="match status" value="1"/>
</dbReference>
<sequence>MEYIYAFLIIKGEKTMTQVPDKLQSSVKLALESLDCGNLAIEDS</sequence>
<comment type="caution">
    <text evidence="1">The sequence shown here is derived from an EMBL/GenBank/DDBJ whole genome shotgun (WGS) entry which is preliminary data.</text>
</comment>
<proteinExistence type="predicted"/>
<evidence type="ECO:0000313" key="2">
    <source>
        <dbReference type="Proteomes" id="UP000247523"/>
    </source>
</evidence>
<dbReference type="RefSeq" id="WP_278321194.1">
    <property type="nucleotide sequence ID" value="NZ_NOKA02000046.1"/>
</dbReference>
<protein>
    <submittedName>
        <fullName evidence="1">Uncharacterized protein</fullName>
    </submittedName>
</protein>
<gene>
    <name evidence="1" type="ORF">C8E03_110134</name>
</gene>
<dbReference type="InterPro" id="IPR047907">
    <property type="entry name" value="CD1375-like"/>
</dbReference>
<accession>A0A318EP17</accession>
<reference evidence="1 2" key="1">
    <citation type="submission" date="2018-05" db="EMBL/GenBank/DDBJ databases">
        <title>Genomic Encyclopedia of Type Strains, Phase IV (KMG-IV): sequencing the most valuable type-strain genomes for metagenomic binning, comparative biology and taxonomic classification.</title>
        <authorList>
            <person name="Goeker M."/>
        </authorList>
    </citation>
    <scope>NUCLEOTIDE SEQUENCE [LARGE SCALE GENOMIC DNA]</scope>
    <source>
        <strain evidence="1 2">DSM 28816</strain>
    </source>
</reference>
<evidence type="ECO:0000313" key="1">
    <source>
        <dbReference type="EMBL" id="PXV87373.1"/>
    </source>
</evidence>
<dbReference type="Proteomes" id="UP000247523">
    <property type="component" value="Unassembled WGS sequence"/>
</dbReference>